<gene>
    <name evidence="1" type="ORF">CVV64_18905</name>
</gene>
<dbReference type="Proteomes" id="UP000233256">
    <property type="component" value="Unassembled WGS sequence"/>
</dbReference>
<evidence type="ECO:0000313" key="2">
    <source>
        <dbReference type="Proteomes" id="UP000233256"/>
    </source>
</evidence>
<evidence type="ECO:0000313" key="1">
    <source>
        <dbReference type="EMBL" id="PKK88424.1"/>
    </source>
</evidence>
<name>A0A2N1PJA5_9BACT</name>
<organism evidence="1 2">
    <name type="scientific">Candidatus Wallbacteria bacterium HGW-Wallbacteria-1</name>
    <dbReference type="NCBI Taxonomy" id="2013854"/>
    <lineage>
        <taxon>Bacteria</taxon>
        <taxon>Candidatus Walliibacteriota</taxon>
    </lineage>
</organism>
<reference evidence="1 2" key="1">
    <citation type="journal article" date="2017" name="ISME J.">
        <title>Potential for microbial H2 and metal transformations associated with novel bacteria and archaea in deep terrestrial subsurface sediments.</title>
        <authorList>
            <person name="Hernsdorf A.W."/>
            <person name="Amano Y."/>
            <person name="Miyakawa K."/>
            <person name="Ise K."/>
            <person name="Suzuki Y."/>
            <person name="Anantharaman K."/>
            <person name="Probst A."/>
            <person name="Burstein D."/>
            <person name="Thomas B.C."/>
            <person name="Banfield J.F."/>
        </authorList>
    </citation>
    <scope>NUCLEOTIDE SEQUENCE [LARGE SCALE GENOMIC DNA]</scope>
    <source>
        <strain evidence="1">HGW-Wallbacteria-1</strain>
    </source>
</reference>
<dbReference type="AlphaFoldDB" id="A0A2N1PJA5"/>
<proteinExistence type="predicted"/>
<sequence>MGPIRRQAASAKSVTVGRAGEGPNWRGFCAAVTLRFSASSPELAGGGRRQPAIQFLEACTQGQALQLVRATIRRQPGL</sequence>
<protein>
    <submittedName>
        <fullName evidence="1">Uncharacterized protein</fullName>
    </submittedName>
</protein>
<dbReference type="EMBL" id="PGXC01000047">
    <property type="protein sequence ID" value="PKK88424.1"/>
    <property type="molecule type" value="Genomic_DNA"/>
</dbReference>
<accession>A0A2N1PJA5</accession>
<comment type="caution">
    <text evidence="1">The sequence shown here is derived from an EMBL/GenBank/DDBJ whole genome shotgun (WGS) entry which is preliminary data.</text>
</comment>